<dbReference type="AlphaFoldDB" id="A0A1C4Z3H4"/>
<dbReference type="InterPro" id="IPR036237">
    <property type="entry name" value="Xyl_isomerase-like_sf"/>
</dbReference>
<accession>A0A1C4Z3H4</accession>
<dbReference type="Gene3D" id="3.20.20.150">
    <property type="entry name" value="Divalent-metal-dependent TIM barrel enzymes"/>
    <property type="match status" value="1"/>
</dbReference>
<sequence length="127" mass="13102">MTAQPDLDLVFWSGSVRTRPFVDHVRAARAGGFTSMAVAADTYRAAIGSGLSPQAVIGMAEDAGVPIRHFEAFTDWAPIDLAAGGGASGTSSMSPVERASPSPSGSEYARSSPSPPSTPPRPHRSTC</sequence>
<dbReference type="Proteomes" id="UP000199504">
    <property type="component" value="Unassembled WGS sequence"/>
</dbReference>
<dbReference type="EMBL" id="FMCX01000005">
    <property type="protein sequence ID" value="SCF27518.1"/>
    <property type="molecule type" value="Genomic_DNA"/>
</dbReference>
<evidence type="ECO:0000313" key="3">
    <source>
        <dbReference type="Proteomes" id="UP000199504"/>
    </source>
</evidence>
<dbReference type="RefSeq" id="WP_141714805.1">
    <property type="nucleotide sequence ID" value="NZ_FMCX01000005.1"/>
</dbReference>
<gene>
    <name evidence="2" type="ORF">GA0070564_10537</name>
</gene>
<organism evidence="2 3">
    <name type="scientific">Micromonospora mirobrigensis</name>
    <dbReference type="NCBI Taxonomy" id="262898"/>
    <lineage>
        <taxon>Bacteria</taxon>
        <taxon>Bacillati</taxon>
        <taxon>Actinomycetota</taxon>
        <taxon>Actinomycetes</taxon>
        <taxon>Micromonosporales</taxon>
        <taxon>Micromonosporaceae</taxon>
        <taxon>Micromonospora</taxon>
    </lineage>
</organism>
<dbReference type="SUPFAM" id="SSF51658">
    <property type="entry name" value="Xylose isomerase-like"/>
    <property type="match status" value="1"/>
</dbReference>
<dbReference type="OrthoDB" id="9072761at2"/>
<name>A0A1C4Z3H4_9ACTN</name>
<dbReference type="STRING" id="262898.GA0070564_10537"/>
<feature type="region of interest" description="Disordered" evidence="1">
    <location>
        <begin position="84"/>
        <end position="127"/>
    </location>
</feature>
<reference evidence="3" key="1">
    <citation type="submission" date="2016-06" db="EMBL/GenBank/DDBJ databases">
        <authorList>
            <person name="Varghese N."/>
            <person name="Submissions Spin"/>
        </authorList>
    </citation>
    <scope>NUCLEOTIDE SEQUENCE [LARGE SCALE GENOMIC DNA]</scope>
    <source>
        <strain evidence="3">DSM 44830</strain>
    </source>
</reference>
<keyword evidence="3" id="KW-1185">Reference proteome</keyword>
<proteinExistence type="predicted"/>
<evidence type="ECO:0000313" key="2">
    <source>
        <dbReference type="EMBL" id="SCF27518.1"/>
    </source>
</evidence>
<protein>
    <submittedName>
        <fullName evidence="2">Uncharacterized protein</fullName>
    </submittedName>
</protein>
<evidence type="ECO:0000256" key="1">
    <source>
        <dbReference type="SAM" id="MobiDB-lite"/>
    </source>
</evidence>